<organism evidence="3 4">
    <name type="scientific">Gottschalkia purinilytica</name>
    <name type="common">Clostridium purinilyticum</name>
    <dbReference type="NCBI Taxonomy" id="1503"/>
    <lineage>
        <taxon>Bacteria</taxon>
        <taxon>Bacillati</taxon>
        <taxon>Bacillota</taxon>
        <taxon>Tissierellia</taxon>
        <taxon>Tissierellales</taxon>
        <taxon>Gottschalkiaceae</taxon>
        <taxon>Gottschalkia</taxon>
    </lineage>
</organism>
<evidence type="ECO:0000259" key="2">
    <source>
        <dbReference type="PROSITE" id="PS50006"/>
    </source>
</evidence>
<accession>A0A0L0WDG8</accession>
<keyword evidence="1" id="KW-0472">Membrane</keyword>
<dbReference type="Proteomes" id="UP000037267">
    <property type="component" value="Unassembled WGS sequence"/>
</dbReference>
<proteinExistence type="predicted"/>
<dbReference type="PANTHER" id="PTHR23308">
    <property type="entry name" value="NUCLEAR INHIBITOR OF PROTEIN PHOSPHATASE-1"/>
    <property type="match status" value="1"/>
</dbReference>
<dbReference type="AlphaFoldDB" id="A0A0L0WDG8"/>
<dbReference type="OrthoDB" id="9816434at2"/>
<feature type="domain" description="FHA" evidence="2">
    <location>
        <begin position="69"/>
        <end position="118"/>
    </location>
</feature>
<feature type="transmembrane region" description="Helical" evidence="1">
    <location>
        <begin position="12"/>
        <end position="29"/>
    </location>
</feature>
<dbReference type="Gene3D" id="2.60.200.20">
    <property type="match status" value="1"/>
</dbReference>
<gene>
    <name evidence="3" type="ORF">CLPU_3c02970</name>
</gene>
<dbReference type="SMART" id="SM00240">
    <property type="entry name" value="FHA"/>
    <property type="match status" value="1"/>
</dbReference>
<dbReference type="EMBL" id="LGSS01000003">
    <property type="protein sequence ID" value="KNF09517.1"/>
    <property type="molecule type" value="Genomic_DNA"/>
</dbReference>
<dbReference type="PROSITE" id="PS50006">
    <property type="entry name" value="FHA_DOMAIN"/>
    <property type="match status" value="1"/>
</dbReference>
<sequence length="143" mass="16944">MFNIVSLTFRYIFIVLIYLFMLGIIRLIYLDIKSMRTFNGENSTYLKLINRKETVPFKIKDEYTLENEVKIGRSNQNDIVIRDPYLSKNHARIITDEGQFFVEDLKSINGTYINNNRIYDVTKLKNGDRIKVGQIEFLFVDQD</sequence>
<dbReference type="InterPro" id="IPR008984">
    <property type="entry name" value="SMAD_FHA_dom_sf"/>
</dbReference>
<evidence type="ECO:0000256" key="1">
    <source>
        <dbReference type="SAM" id="Phobius"/>
    </source>
</evidence>
<comment type="caution">
    <text evidence="3">The sequence shown here is derived from an EMBL/GenBank/DDBJ whole genome shotgun (WGS) entry which is preliminary data.</text>
</comment>
<name>A0A0L0WDG8_GOTPU</name>
<keyword evidence="1" id="KW-1133">Transmembrane helix</keyword>
<evidence type="ECO:0000313" key="4">
    <source>
        <dbReference type="Proteomes" id="UP000037267"/>
    </source>
</evidence>
<dbReference type="SUPFAM" id="SSF49879">
    <property type="entry name" value="SMAD/FHA domain"/>
    <property type="match status" value="1"/>
</dbReference>
<keyword evidence="4" id="KW-1185">Reference proteome</keyword>
<dbReference type="InterPro" id="IPR050923">
    <property type="entry name" value="Cell_Proc_Reg/RNA_Proc"/>
</dbReference>
<keyword evidence="1" id="KW-0812">Transmembrane</keyword>
<protein>
    <submittedName>
        <fullName evidence="3">FHA domain protein</fullName>
    </submittedName>
</protein>
<dbReference type="InterPro" id="IPR000253">
    <property type="entry name" value="FHA_dom"/>
</dbReference>
<reference evidence="4" key="1">
    <citation type="submission" date="2015-07" db="EMBL/GenBank/DDBJ databases">
        <title>Draft genome sequence of the purine-degrading Gottschalkia purinilyticum DSM 1384 (formerly Clostridium purinilyticum).</title>
        <authorList>
            <person name="Poehlein A."/>
            <person name="Schiel-Bengelsdorf B."/>
            <person name="Bengelsdorf F.R."/>
            <person name="Daniel R."/>
            <person name="Duerre P."/>
        </authorList>
    </citation>
    <scope>NUCLEOTIDE SEQUENCE [LARGE SCALE GENOMIC DNA]</scope>
    <source>
        <strain evidence="4">DSM 1384</strain>
    </source>
</reference>
<evidence type="ECO:0000313" key="3">
    <source>
        <dbReference type="EMBL" id="KNF09517.1"/>
    </source>
</evidence>
<dbReference type="CDD" id="cd00060">
    <property type="entry name" value="FHA"/>
    <property type="match status" value="1"/>
</dbReference>
<dbReference type="STRING" id="1503.CLPU_3c02970"/>
<dbReference type="Pfam" id="PF00498">
    <property type="entry name" value="FHA"/>
    <property type="match status" value="1"/>
</dbReference>